<evidence type="ECO:0000313" key="1">
    <source>
        <dbReference type="EMBL" id="RKT74913.1"/>
    </source>
</evidence>
<accession>A0A495XR26</accession>
<name>A0A495XR26_9PSEU</name>
<dbReference type="EMBL" id="RBXR01000001">
    <property type="protein sequence ID" value="RKT74913.1"/>
    <property type="molecule type" value="Genomic_DNA"/>
</dbReference>
<protein>
    <recommendedName>
        <fullName evidence="3">DUF3558 domain-containing protein</fullName>
    </recommendedName>
</protein>
<proteinExistence type="predicted"/>
<sequence length="172" mass="17961">MVKFLVAGVLVAAIAGCGESRGFAVPDQVCGVKVDSGVLSPLLPKGKQLGQSRQDKGPGSVSCRVTVDDSLVLYLAQDLTDPGTDAMESRGLQRMGDPADVEGVGDRAAVADRGAKAVVECTHEGRPRLFVGLVQLERAEPVPADTRERRDAVLAFLKSWFPAAVSGLGCVS</sequence>
<evidence type="ECO:0000313" key="2">
    <source>
        <dbReference type="Proteomes" id="UP000272729"/>
    </source>
</evidence>
<gene>
    <name evidence="1" type="ORF">DFJ66_8288</name>
</gene>
<evidence type="ECO:0008006" key="3">
    <source>
        <dbReference type="Google" id="ProtNLM"/>
    </source>
</evidence>
<dbReference type="PROSITE" id="PS51257">
    <property type="entry name" value="PROKAR_LIPOPROTEIN"/>
    <property type="match status" value="1"/>
</dbReference>
<organism evidence="1 2">
    <name type="scientific">Saccharothrix variisporea</name>
    <dbReference type="NCBI Taxonomy" id="543527"/>
    <lineage>
        <taxon>Bacteria</taxon>
        <taxon>Bacillati</taxon>
        <taxon>Actinomycetota</taxon>
        <taxon>Actinomycetes</taxon>
        <taxon>Pseudonocardiales</taxon>
        <taxon>Pseudonocardiaceae</taxon>
        <taxon>Saccharothrix</taxon>
    </lineage>
</organism>
<dbReference type="AlphaFoldDB" id="A0A495XR26"/>
<comment type="caution">
    <text evidence="1">The sequence shown here is derived from an EMBL/GenBank/DDBJ whole genome shotgun (WGS) entry which is preliminary data.</text>
</comment>
<dbReference type="Proteomes" id="UP000272729">
    <property type="component" value="Unassembled WGS sequence"/>
</dbReference>
<reference evidence="1 2" key="1">
    <citation type="submission" date="2018-10" db="EMBL/GenBank/DDBJ databases">
        <title>Sequencing the genomes of 1000 actinobacteria strains.</title>
        <authorList>
            <person name="Klenk H.-P."/>
        </authorList>
    </citation>
    <scope>NUCLEOTIDE SEQUENCE [LARGE SCALE GENOMIC DNA]</scope>
    <source>
        <strain evidence="1 2">DSM 43911</strain>
    </source>
</reference>
<keyword evidence="2" id="KW-1185">Reference proteome</keyword>